<feature type="site" description="Transition state stabilizer" evidence="8">
    <location>
        <position position="136"/>
    </location>
</feature>
<comment type="catalytic activity">
    <reaction evidence="1 8 9">
        <text>4-CDP-2-C-methyl-D-erythritol 2-phosphate = 2-C-methyl-D-erythritol 2,4-cyclic diphosphate + CMP</text>
        <dbReference type="Rhea" id="RHEA:23864"/>
        <dbReference type="ChEBI" id="CHEBI:57919"/>
        <dbReference type="ChEBI" id="CHEBI:58483"/>
        <dbReference type="ChEBI" id="CHEBI:60377"/>
        <dbReference type="EC" id="4.6.1.12"/>
    </reaction>
</comment>
<comment type="caution">
    <text evidence="8">Lacks conserved residue(s) required for the propagation of feature annotation.</text>
</comment>
<accession>A0A810Q0E6</accession>
<evidence type="ECO:0000256" key="9">
    <source>
        <dbReference type="RuleBase" id="RU004395"/>
    </source>
</evidence>
<dbReference type="InterPro" id="IPR020555">
    <property type="entry name" value="MECDP_synthase_CS"/>
</dbReference>
<comment type="cofactor">
    <cofactor evidence="8">
        <name>a divalent metal cation</name>
        <dbReference type="ChEBI" id="CHEBI:60240"/>
    </cofactor>
    <text evidence="8">Binds 1 divalent metal cation per subunit.</text>
</comment>
<dbReference type="RefSeq" id="WP_213542125.1">
    <property type="nucleotide sequence ID" value="NZ_AP023418.1"/>
</dbReference>
<dbReference type="GO" id="GO:0019288">
    <property type="term" value="P:isopentenyl diphosphate biosynthetic process, methylerythritol 4-phosphate pathway"/>
    <property type="evidence" value="ECO:0007669"/>
    <property type="project" value="UniProtKB-UniRule"/>
</dbReference>
<keyword evidence="6 8" id="KW-0414">Isoprene biosynthesis</keyword>
<feature type="site" description="Transition state stabilizer" evidence="8">
    <location>
        <position position="37"/>
    </location>
</feature>
<dbReference type="HAMAP" id="MF_00107">
    <property type="entry name" value="IspF"/>
    <property type="match status" value="1"/>
</dbReference>
<dbReference type="GO" id="GO:0008685">
    <property type="term" value="F:2-C-methyl-D-erythritol 2,4-cyclodiphosphate synthase activity"/>
    <property type="evidence" value="ECO:0007669"/>
    <property type="project" value="UniProtKB-UniRule"/>
</dbReference>
<organism evidence="11 12">
    <name type="scientific">Vescimonas coprocola</name>
    <dbReference type="NCBI Taxonomy" id="2714355"/>
    <lineage>
        <taxon>Bacteria</taxon>
        <taxon>Bacillati</taxon>
        <taxon>Bacillota</taxon>
        <taxon>Clostridia</taxon>
        <taxon>Eubacteriales</taxon>
        <taxon>Oscillospiraceae</taxon>
        <taxon>Vescimonas</taxon>
    </lineage>
</organism>
<evidence type="ECO:0000256" key="4">
    <source>
        <dbReference type="ARBA" id="ARBA00012579"/>
    </source>
</evidence>
<dbReference type="CDD" id="cd00554">
    <property type="entry name" value="MECDP_synthase"/>
    <property type="match status" value="1"/>
</dbReference>
<feature type="binding site" evidence="8">
    <location>
        <begin position="11"/>
        <end position="13"/>
    </location>
    <ligand>
        <name>4-CDP-2-C-methyl-D-erythritol 2-phosphate</name>
        <dbReference type="ChEBI" id="CHEBI:57919"/>
    </ligand>
</feature>
<evidence type="ECO:0000256" key="5">
    <source>
        <dbReference type="ARBA" id="ARBA00022723"/>
    </source>
</evidence>
<evidence type="ECO:0000313" key="11">
    <source>
        <dbReference type="EMBL" id="BCK81384.1"/>
    </source>
</evidence>
<feature type="binding site" evidence="8">
    <location>
        <begin position="59"/>
        <end position="61"/>
    </location>
    <ligand>
        <name>4-CDP-2-C-methyl-D-erythritol 2-phosphate</name>
        <dbReference type="ChEBI" id="CHEBI:57919"/>
    </ligand>
</feature>
<evidence type="ECO:0000259" key="10">
    <source>
        <dbReference type="Pfam" id="PF02542"/>
    </source>
</evidence>
<comment type="pathway">
    <text evidence="2 8">Isoprenoid biosynthesis; isopentenyl diphosphate biosynthesis via DXP pathway; isopentenyl diphosphate from 1-deoxy-D-xylulose 5-phosphate: step 4/6.</text>
</comment>
<feature type="binding site" evidence="8">
    <location>
        <begin position="135"/>
        <end position="138"/>
    </location>
    <ligand>
        <name>4-CDP-2-C-methyl-D-erythritol 2-phosphate</name>
        <dbReference type="ChEBI" id="CHEBI:57919"/>
    </ligand>
</feature>
<feature type="binding site" evidence="8">
    <location>
        <position position="45"/>
    </location>
    <ligand>
        <name>a divalent metal cation</name>
        <dbReference type="ChEBI" id="CHEBI:60240"/>
    </ligand>
</feature>
<evidence type="ECO:0000313" key="12">
    <source>
        <dbReference type="Proteomes" id="UP000681035"/>
    </source>
</evidence>
<feature type="binding site" evidence="8">
    <location>
        <position position="13"/>
    </location>
    <ligand>
        <name>a divalent metal cation</name>
        <dbReference type="ChEBI" id="CHEBI:60240"/>
    </ligand>
</feature>
<dbReference type="KEGG" id="vcop:MM50RIKEN_11470"/>
<dbReference type="PANTHER" id="PTHR43181:SF1">
    <property type="entry name" value="2-C-METHYL-D-ERYTHRITOL 2,4-CYCLODIPHOSPHATE SYNTHASE, CHLOROPLASTIC"/>
    <property type="match status" value="1"/>
</dbReference>
<comment type="subunit">
    <text evidence="8">Homotrimer.</text>
</comment>
<proteinExistence type="inferred from homology"/>
<dbReference type="InterPro" id="IPR036571">
    <property type="entry name" value="MECDP_synthase_sf"/>
</dbReference>
<dbReference type="FunFam" id="3.30.1330.50:FF:000001">
    <property type="entry name" value="2-C-methyl-D-erythritol 2,4-cyclodiphosphate synthase"/>
    <property type="match status" value="1"/>
</dbReference>
<feature type="binding site" evidence="8">
    <location>
        <position position="142"/>
    </location>
    <ligand>
        <name>4-CDP-2-C-methyl-D-erythritol 2-phosphate</name>
        <dbReference type="ChEBI" id="CHEBI:57919"/>
    </ligand>
</feature>
<name>A0A810Q0E6_9FIRM</name>
<dbReference type="EMBL" id="AP023418">
    <property type="protein sequence ID" value="BCK81384.1"/>
    <property type="molecule type" value="Genomic_DNA"/>
</dbReference>
<dbReference type="PANTHER" id="PTHR43181">
    <property type="entry name" value="2-C-METHYL-D-ERYTHRITOL 2,4-CYCLODIPHOSPHATE SYNTHASE, CHLOROPLASTIC"/>
    <property type="match status" value="1"/>
</dbReference>
<reference evidence="11" key="1">
    <citation type="submission" date="2020-09" db="EMBL/GenBank/DDBJ databases">
        <title>New species isolated from human feces.</title>
        <authorList>
            <person name="Kitahara M."/>
            <person name="Shigeno Y."/>
            <person name="Shime M."/>
            <person name="Matsumoto Y."/>
            <person name="Nakamura S."/>
            <person name="Motooka D."/>
            <person name="Fukuoka S."/>
            <person name="Nishikawa H."/>
            <person name="Benno Y."/>
        </authorList>
    </citation>
    <scope>NUCLEOTIDE SEQUENCE</scope>
    <source>
        <strain evidence="11">MM50</strain>
    </source>
</reference>
<dbReference type="GO" id="GO:0046872">
    <property type="term" value="F:metal ion binding"/>
    <property type="evidence" value="ECO:0007669"/>
    <property type="project" value="UniProtKB-KW"/>
</dbReference>
<evidence type="ECO:0000256" key="3">
    <source>
        <dbReference type="ARBA" id="ARBA00008480"/>
    </source>
</evidence>
<evidence type="ECO:0000256" key="7">
    <source>
        <dbReference type="ARBA" id="ARBA00023239"/>
    </source>
</evidence>
<dbReference type="Gene3D" id="3.30.1330.50">
    <property type="entry name" value="2-C-methyl-D-erythritol 2,4-cyclodiphosphate synthase"/>
    <property type="match status" value="1"/>
</dbReference>
<gene>
    <name evidence="8 11" type="primary">ispF</name>
    <name evidence="11" type="ORF">MM50RIKEN_11470</name>
</gene>
<dbReference type="UniPathway" id="UPA00056">
    <property type="reaction ID" value="UER00095"/>
</dbReference>
<dbReference type="AlphaFoldDB" id="A0A810Q0E6"/>
<feature type="binding site" evidence="8">
    <location>
        <begin position="37"/>
        <end position="38"/>
    </location>
    <ligand>
        <name>4-CDP-2-C-methyl-D-erythritol 2-phosphate</name>
        <dbReference type="ChEBI" id="CHEBI:57919"/>
    </ligand>
</feature>
<evidence type="ECO:0000256" key="6">
    <source>
        <dbReference type="ARBA" id="ARBA00023229"/>
    </source>
</evidence>
<dbReference type="EC" id="4.6.1.12" evidence="4 8"/>
<protein>
    <recommendedName>
        <fullName evidence="4 8">2-C-methyl-D-erythritol 2,4-cyclodiphosphate synthase</fullName>
        <shortName evidence="8">MECDP-synthase</shortName>
        <shortName evidence="8">MECPP-synthase</shortName>
        <shortName evidence="8">MECPS</shortName>
        <ecNumber evidence="4 8">4.6.1.12</ecNumber>
    </recommendedName>
</protein>
<dbReference type="NCBIfam" id="TIGR00151">
    <property type="entry name" value="ispF"/>
    <property type="match status" value="1"/>
</dbReference>
<dbReference type="PROSITE" id="PS01350">
    <property type="entry name" value="ISPF"/>
    <property type="match status" value="1"/>
</dbReference>
<keyword evidence="7 8" id="KW-0456">Lyase</keyword>
<keyword evidence="12" id="KW-1185">Reference proteome</keyword>
<feature type="binding site" evidence="8">
    <location>
        <begin position="64"/>
        <end position="68"/>
    </location>
    <ligand>
        <name>4-CDP-2-C-methyl-D-erythritol 2-phosphate</name>
        <dbReference type="ChEBI" id="CHEBI:57919"/>
    </ligand>
</feature>
<comment type="function">
    <text evidence="8">Involved in the biosynthesis of isopentenyl diphosphate (IPP) and dimethylallyl diphosphate (DMAPP), two major building blocks of isoprenoid compounds. Catalyzes the conversion of 4-diphosphocytidyl-2-C-methyl-D-erythritol 2-phosphate (CDP-ME2P) to 2-C-methyl-D-erythritol 2,4-cyclodiphosphate (ME-CPP) with a corresponding release of cytidine 5-monophosphate (CMP).</text>
</comment>
<feature type="domain" description="2-C-methyl-D-erythritol 2,4-cyclodiphosphate synthase" evidence="10">
    <location>
        <begin position="4"/>
        <end position="157"/>
    </location>
</feature>
<dbReference type="GO" id="GO:0016114">
    <property type="term" value="P:terpenoid biosynthetic process"/>
    <property type="evidence" value="ECO:0007669"/>
    <property type="project" value="InterPro"/>
</dbReference>
<dbReference type="Proteomes" id="UP000681035">
    <property type="component" value="Chromosome"/>
</dbReference>
<sequence length="162" mass="17404">MTGLRVGHGYDVHRLAQGRPLILGGVTIPWEKGLDGHSDADVLTHAVMDALLGAAGMDDIGKLFPDCDNAFLNISSLTLLERVMKALTEQGWQVVNIDATLVAQAPKIAPYRQEMRCALARTLGIRPEQVNVKATTEEHLGFTGEGLGISAHAVALIQRAEN</sequence>
<evidence type="ECO:0000256" key="8">
    <source>
        <dbReference type="HAMAP-Rule" id="MF_00107"/>
    </source>
</evidence>
<evidence type="ECO:0000256" key="2">
    <source>
        <dbReference type="ARBA" id="ARBA00004709"/>
    </source>
</evidence>
<dbReference type="Pfam" id="PF02542">
    <property type="entry name" value="YgbB"/>
    <property type="match status" value="1"/>
</dbReference>
<evidence type="ECO:0000256" key="1">
    <source>
        <dbReference type="ARBA" id="ARBA00000200"/>
    </source>
</evidence>
<keyword evidence="5 8" id="KW-0479">Metal-binding</keyword>
<dbReference type="SUPFAM" id="SSF69765">
    <property type="entry name" value="IpsF-like"/>
    <property type="match status" value="1"/>
</dbReference>
<feature type="binding site" evidence="8">
    <location>
        <position position="11"/>
    </location>
    <ligand>
        <name>a divalent metal cation</name>
        <dbReference type="ChEBI" id="CHEBI:60240"/>
    </ligand>
</feature>
<dbReference type="InterPro" id="IPR003526">
    <property type="entry name" value="MECDP_synthase"/>
</dbReference>
<comment type="similarity">
    <text evidence="3 8 9">Belongs to the IspF family.</text>
</comment>